<dbReference type="InterPro" id="IPR015422">
    <property type="entry name" value="PyrdxlP-dep_Trfase_small"/>
</dbReference>
<dbReference type="InterPro" id="IPR015421">
    <property type="entry name" value="PyrdxlP-dep_Trfase_major"/>
</dbReference>
<dbReference type="EMBL" id="JALJOV010000810">
    <property type="protein sequence ID" value="KAK9861124.1"/>
    <property type="molecule type" value="Genomic_DNA"/>
</dbReference>
<accession>A0AAW1SV10</accession>
<dbReference type="InterPro" id="IPR015424">
    <property type="entry name" value="PyrdxlP-dep_Trfase"/>
</dbReference>
<keyword evidence="2" id="KW-0663">Pyridoxal phosphate</keyword>
<dbReference type="Gene3D" id="3.40.640.10">
    <property type="entry name" value="Type I PLP-dependent aspartate aminotransferase-like (Major domain)"/>
    <property type="match status" value="1"/>
</dbReference>
<dbReference type="InterPro" id="IPR000192">
    <property type="entry name" value="Aminotrans_V_dom"/>
</dbReference>
<gene>
    <name evidence="6" type="ORF">WJX84_007776</name>
</gene>
<proteinExistence type="inferred from homology"/>
<comment type="caution">
    <text evidence="6">The sequence shown here is derived from an EMBL/GenBank/DDBJ whole genome shotgun (WGS) entry which is preliminary data.</text>
</comment>
<dbReference type="AlphaFoldDB" id="A0AAW1SV10"/>
<evidence type="ECO:0000313" key="7">
    <source>
        <dbReference type="Proteomes" id="UP001485043"/>
    </source>
</evidence>
<feature type="domain" description="Aminotransferase class V" evidence="5">
    <location>
        <begin position="19"/>
        <end position="348"/>
    </location>
</feature>
<dbReference type="PANTHER" id="PTHR43586">
    <property type="entry name" value="CYSTEINE DESULFURASE"/>
    <property type="match status" value="1"/>
</dbReference>
<evidence type="ECO:0000256" key="4">
    <source>
        <dbReference type="RuleBase" id="RU004504"/>
    </source>
</evidence>
<dbReference type="InterPro" id="IPR020578">
    <property type="entry name" value="Aminotrans_V_PyrdxlP_BS"/>
</dbReference>
<keyword evidence="7" id="KW-1185">Reference proteome</keyword>
<evidence type="ECO:0000256" key="1">
    <source>
        <dbReference type="ARBA" id="ARBA00001933"/>
    </source>
</evidence>
<protein>
    <recommendedName>
        <fullName evidence="5">Aminotransferase class V domain-containing protein</fullName>
    </recommendedName>
</protein>
<dbReference type="PROSITE" id="PS00595">
    <property type="entry name" value="AA_TRANSFER_CLASS_5"/>
    <property type="match status" value="1"/>
</dbReference>
<dbReference type="Proteomes" id="UP001485043">
    <property type="component" value="Unassembled WGS sequence"/>
</dbReference>
<evidence type="ECO:0000256" key="3">
    <source>
        <dbReference type="RuleBase" id="RU004075"/>
    </source>
</evidence>
<evidence type="ECO:0000313" key="6">
    <source>
        <dbReference type="EMBL" id="KAK9861124.1"/>
    </source>
</evidence>
<organism evidence="6 7">
    <name type="scientific">Apatococcus fuscideae</name>
    <dbReference type="NCBI Taxonomy" id="2026836"/>
    <lineage>
        <taxon>Eukaryota</taxon>
        <taxon>Viridiplantae</taxon>
        <taxon>Chlorophyta</taxon>
        <taxon>core chlorophytes</taxon>
        <taxon>Trebouxiophyceae</taxon>
        <taxon>Chlorellales</taxon>
        <taxon>Chlorellaceae</taxon>
        <taxon>Apatococcus</taxon>
    </lineage>
</organism>
<dbReference type="PANTHER" id="PTHR43586:SF24">
    <property type="entry name" value="BLR4730 PROTEIN"/>
    <property type="match status" value="1"/>
</dbReference>
<comment type="similarity">
    <text evidence="3">Belongs to the class-V pyridoxal-phosphate-dependent aminotransferase family.</text>
</comment>
<dbReference type="Gene3D" id="3.90.1150.10">
    <property type="entry name" value="Aspartate Aminotransferase, domain 1"/>
    <property type="match status" value="1"/>
</dbReference>
<sequence length="453" mass="49014">MDLVKLRAETVGSQARAHFNNAGSALPPTAVVQAQHAYLDLEAKLGGYEAVEQQQMALERPYAALAQMLSCEPDEIAIVTSATTAWQQVFFGLPFQRGDRILTSRAEYGSNYLAYIQAMKRHHVEVSAIPEDDLGDIDVGALESLIKERPQKPVLIAVTHVPTSSGRVYSAEAVGRVAQREGITYLLDACQSIGQMPLDVRALGCDYLTGTGRKYLRGPRGSGFLYASRKAMAKHEPAALDIHGATWTGEQDYKLDPTAKRYEVYEMSMAAKVGLGVAVEYALNLGMPHIWDRVCSLATLMRQKLEELPGLELHDKGRQLCGIISFSLKSHSPAEVKAALASKGINISVSAAPSTLLDFRTLLPTPALAASSRATWPPAHGSTRVQSFSRLETSAAPACSWTVASRLSMERATASSRAVPASGKQSSAWTAQRCPLKDTCQTVFTKKPANIRG</sequence>
<reference evidence="6 7" key="1">
    <citation type="journal article" date="2024" name="Nat. Commun.">
        <title>Phylogenomics reveals the evolutionary origins of lichenization in chlorophyte algae.</title>
        <authorList>
            <person name="Puginier C."/>
            <person name="Libourel C."/>
            <person name="Otte J."/>
            <person name="Skaloud P."/>
            <person name="Haon M."/>
            <person name="Grisel S."/>
            <person name="Petersen M."/>
            <person name="Berrin J.G."/>
            <person name="Delaux P.M."/>
            <person name="Dal Grande F."/>
            <person name="Keller J."/>
        </authorList>
    </citation>
    <scope>NUCLEOTIDE SEQUENCE [LARGE SCALE GENOMIC DNA]</scope>
    <source>
        <strain evidence="6 7">SAG 2523</strain>
    </source>
</reference>
<name>A0AAW1SV10_9CHLO</name>
<dbReference type="SUPFAM" id="SSF53383">
    <property type="entry name" value="PLP-dependent transferases"/>
    <property type="match status" value="1"/>
</dbReference>
<evidence type="ECO:0000256" key="2">
    <source>
        <dbReference type="ARBA" id="ARBA00022898"/>
    </source>
</evidence>
<dbReference type="Pfam" id="PF00266">
    <property type="entry name" value="Aminotran_5"/>
    <property type="match status" value="1"/>
</dbReference>
<comment type="cofactor">
    <cofactor evidence="1 4">
        <name>pyridoxal 5'-phosphate</name>
        <dbReference type="ChEBI" id="CHEBI:597326"/>
    </cofactor>
</comment>
<evidence type="ECO:0000259" key="5">
    <source>
        <dbReference type="Pfam" id="PF00266"/>
    </source>
</evidence>